<reference evidence="1 2" key="1">
    <citation type="submission" date="2018-10" db="EMBL/GenBank/DDBJ databases">
        <title>Genomic Encyclopedia of Archaeal and Bacterial Type Strains, Phase II (KMG-II): from individual species to whole genera.</title>
        <authorList>
            <person name="Goeker M."/>
        </authorList>
    </citation>
    <scope>NUCLEOTIDE SEQUENCE [LARGE SCALE GENOMIC DNA]</scope>
    <source>
        <strain evidence="1 2">DSM 235</strain>
    </source>
</reference>
<dbReference type="AlphaFoldDB" id="A0A495V881"/>
<name>A0A495V881_9GAMM</name>
<dbReference type="EMBL" id="RBXL01000001">
    <property type="protein sequence ID" value="RKT45596.1"/>
    <property type="molecule type" value="Genomic_DNA"/>
</dbReference>
<proteinExistence type="predicted"/>
<gene>
    <name evidence="1" type="ORF">BDD21_3063</name>
</gene>
<sequence length="90" mass="10526">MVLGFGKFAHQRRLAKGLRKRPLDRATVEELETVIDTQHKELPWGLLWKTMELSEKAKSDVREDDPLHPALARIFRSSIWEIQNRSRGSF</sequence>
<evidence type="ECO:0000313" key="2">
    <source>
        <dbReference type="Proteomes" id="UP000274556"/>
    </source>
</evidence>
<dbReference type="RefSeq" id="WP_120797836.1">
    <property type="nucleotide sequence ID" value="NZ_RBXL01000001.1"/>
</dbReference>
<dbReference type="Proteomes" id="UP000274556">
    <property type="component" value="Unassembled WGS sequence"/>
</dbReference>
<comment type="caution">
    <text evidence="1">The sequence shown here is derived from an EMBL/GenBank/DDBJ whole genome shotgun (WGS) entry which is preliminary data.</text>
</comment>
<evidence type="ECO:0000313" key="1">
    <source>
        <dbReference type="EMBL" id="RKT45596.1"/>
    </source>
</evidence>
<accession>A0A495V881</accession>
<keyword evidence="2" id="KW-1185">Reference proteome</keyword>
<organism evidence="1 2">
    <name type="scientific">Thiocapsa rosea</name>
    <dbReference type="NCBI Taxonomy" id="69360"/>
    <lineage>
        <taxon>Bacteria</taxon>
        <taxon>Pseudomonadati</taxon>
        <taxon>Pseudomonadota</taxon>
        <taxon>Gammaproteobacteria</taxon>
        <taxon>Chromatiales</taxon>
        <taxon>Chromatiaceae</taxon>
        <taxon>Thiocapsa</taxon>
    </lineage>
</organism>
<protein>
    <submittedName>
        <fullName evidence="1">Uncharacterized protein</fullName>
    </submittedName>
</protein>
<dbReference type="OrthoDB" id="5770447at2"/>